<evidence type="ECO:0000313" key="3">
    <source>
        <dbReference type="Proteomes" id="UP000240760"/>
    </source>
</evidence>
<evidence type="ECO:0000256" key="1">
    <source>
        <dbReference type="SAM" id="SignalP"/>
    </source>
</evidence>
<organism evidence="2 3">
    <name type="scientific">Trichoderma longibrachiatum ATCC 18648</name>
    <dbReference type="NCBI Taxonomy" id="983965"/>
    <lineage>
        <taxon>Eukaryota</taxon>
        <taxon>Fungi</taxon>
        <taxon>Dikarya</taxon>
        <taxon>Ascomycota</taxon>
        <taxon>Pezizomycotina</taxon>
        <taxon>Sordariomycetes</taxon>
        <taxon>Hypocreomycetidae</taxon>
        <taxon>Hypocreales</taxon>
        <taxon>Hypocreaceae</taxon>
        <taxon>Trichoderma</taxon>
    </lineage>
</organism>
<feature type="signal peptide" evidence="1">
    <location>
        <begin position="1"/>
        <end position="17"/>
    </location>
</feature>
<reference evidence="2 3" key="1">
    <citation type="submission" date="2016-07" db="EMBL/GenBank/DDBJ databases">
        <title>Multiple horizontal gene transfer events from other fungi enriched the ability of initially mycotrophic Trichoderma (Ascomycota) to feed on dead plant biomass.</title>
        <authorList>
            <consortium name="DOE Joint Genome Institute"/>
            <person name="Aerts A."/>
            <person name="Atanasova L."/>
            <person name="Chenthamara K."/>
            <person name="Zhang J."/>
            <person name="Grujic M."/>
            <person name="Henrissat B."/>
            <person name="Kuo A."/>
            <person name="Salamov A."/>
            <person name="Lipzen A."/>
            <person name="Labutti K."/>
            <person name="Barry K."/>
            <person name="Miao Y."/>
            <person name="Rahimi M.J."/>
            <person name="Shen Q."/>
            <person name="Grigoriev I.V."/>
            <person name="Kubicek C.P."/>
            <person name="Druzhinina I.S."/>
        </authorList>
    </citation>
    <scope>NUCLEOTIDE SEQUENCE [LARGE SCALE GENOMIC DNA]</scope>
    <source>
        <strain evidence="2 3">ATCC 18648</strain>
    </source>
</reference>
<sequence length="53" mass="5638">MAHLIPHCSLGLFLSHGSFFFFSLPSPFSHCPTALLYGESVAVGQSGRSPNTS</sequence>
<name>A0A2T4CEX5_TRILO</name>
<dbReference type="AlphaFoldDB" id="A0A2T4CEX5"/>
<feature type="chain" id="PRO_5015749292" evidence="1">
    <location>
        <begin position="18"/>
        <end position="53"/>
    </location>
</feature>
<accession>A0A2T4CEX5</accession>
<protein>
    <submittedName>
        <fullName evidence="2">Uncharacterized protein</fullName>
    </submittedName>
</protein>
<dbReference type="Proteomes" id="UP000240760">
    <property type="component" value="Unassembled WGS sequence"/>
</dbReference>
<proteinExistence type="predicted"/>
<keyword evidence="1" id="KW-0732">Signal</keyword>
<gene>
    <name evidence="2" type="ORF">M440DRAFT_1397421</name>
</gene>
<keyword evidence="3" id="KW-1185">Reference proteome</keyword>
<evidence type="ECO:0000313" key="2">
    <source>
        <dbReference type="EMBL" id="PTB80117.1"/>
    </source>
</evidence>
<dbReference type="EMBL" id="KZ679127">
    <property type="protein sequence ID" value="PTB80117.1"/>
    <property type="molecule type" value="Genomic_DNA"/>
</dbReference>